<sequence length="82" mass="9220">LKSTLFDFYVNHNPAKGTGKAYHSFTGKNDTVYIKGHGWGHGLGMSQWGAAEMAKRATPGDANYYQTILRHYYSGITLKKMY</sequence>
<feature type="non-terminal residue" evidence="1">
    <location>
        <position position="1"/>
    </location>
</feature>
<dbReference type="EMBL" id="AZMM01012749">
    <property type="protein sequence ID" value="ETJ32802.1"/>
    <property type="molecule type" value="Genomic_DNA"/>
</dbReference>
<reference evidence="1" key="1">
    <citation type="submission" date="2013-12" db="EMBL/GenBank/DDBJ databases">
        <title>A Varibaculum cambriense genome reconstructed from a premature infant gut community with otherwise low bacterial novelty that shifts toward anaerobic metabolism during the third week of life.</title>
        <authorList>
            <person name="Brown C.T."/>
            <person name="Sharon I."/>
            <person name="Thomas B.C."/>
            <person name="Castelle C.J."/>
            <person name="Morowitz M.J."/>
            <person name="Banfield J.F."/>
        </authorList>
    </citation>
    <scope>NUCLEOTIDE SEQUENCE</scope>
</reference>
<protein>
    <submittedName>
        <fullName evidence="1">SpoIID/LytB protein</fullName>
    </submittedName>
</protein>
<dbReference type="AlphaFoldDB" id="W1XRH1"/>
<evidence type="ECO:0000313" key="1">
    <source>
        <dbReference type="EMBL" id="ETJ32802.1"/>
    </source>
</evidence>
<comment type="caution">
    <text evidence="1">The sequence shown here is derived from an EMBL/GenBank/DDBJ whole genome shotgun (WGS) entry which is preliminary data.</text>
</comment>
<gene>
    <name evidence="1" type="ORF">Q604_UNBC12749G0001</name>
</gene>
<proteinExistence type="predicted"/>
<organism evidence="1">
    <name type="scientific">human gut metagenome</name>
    <dbReference type="NCBI Taxonomy" id="408170"/>
    <lineage>
        <taxon>unclassified sequences</taxon>
        <taxon>metagenomes</taxon>
        <taxon>organismal metagenomes</taxon>
    </lineage>
</organism>
<name>W1XRH1_9ZZZZ</name>
<accession>W1XRH1</accession>